<protein>
    <submittedName>
        <fullName evidence="3">Thioredoxin fold domain-containing protein</fullName>
    </submittedName>
</protein>
<sequence length="170" mass="18786">MCTMIRRILIAPLVLFLPLMHAYAKTDQAKLPPPVNLQHDGIRAEREGKPVVILFTLPDCSYCHVVRRNYLAPLLRNGEQPIIREVTLNGTASFRGFNGEPLTHGQFARSNNVRFVPTVMFFGPAGKQLTDPLSGVDSAGLYGGLLENAFSVSEKKLSGLSPNQQRNVKE</sequence>
<proteinExistence type="predicted"/>
<name>A0ABU1BMB5_9BURK</name>
<dbReference type="Gene3D" id="3.40.30.10">
    <property type="entry name" value="Glutaredoxin"/>
    <property type="match status" value="1"/>
</dbReference>
<dbReference type="InterPro" id="IPR012336">
    <property type="entry name" value="Thioredoxin-like_fold"/>
</dbReference>
<evidence type="ECO:0000256" key="1">
    <source>
        <dbReference type="SAM" id="SignalP"/>
    </source>
</evidence>
<dbReference type="Proteomes" id="UP001225596">
    <property type="component" value="Unassembled WGS sequence"/>
</dbReference>
<dbReference type="EMBL" id="JAUYVH010000003">
    <property type="protein sequence ID" value="MDQ9170145.1"/>
    <property type="molecule type" value="Genomic_DNA"/>
</dbReference>
<comment type="caution">
    <text evidence="3">The sequence shown here is derived from an EMBL/GenBank/DDBJ whole genome shotgun (WGS) entry which is preliminary data.</text>
</comment>
<dbReference type="SUPFAM" id="SSF52833">
    <property type="entry name" value="Thioredoxin-like"/>
    <property type="match status" value="1"/>
</dbReference>
<evidence type="ECO:0000259" key="2">
    <source>
        <dbReference type="Pfam" id="PF13098"/>
    </source>
</evidence>
<keyword evidence="1" id="KW-0732">Signal</keyword>
<accession>A0ABU1BMB5</accession>
<dbReference type="RefSeq" id="WP_338436079.1">
    <property type="nucleotide sequence ID" value="NZ_JAUYVH010000003.1"/>
</dbReference>
<feature type="chain" id="PRO_5047375196" evidence="1">
    <location>
        <begin position="25"/>
        <end position="170"/>
    </location>
</feature>
<gene>
    <name evidence="3" type="ORF">Q8A64_06920</name>
</gene>
<reference evidence="3 4" key="1">
    <citation type="submission" date="2023-08" db="EMBL/GenBank/DDBJ databases">
        <title>Oxalobacteraceae gen .nov., isolated from river sludge outside the plant.</title>
        <authorList>
            <person name="Zhao S.Y."/>
        </authorList>
    </citation>
    <scope>NUCLEOTIDE SEQUENCE [LARGE SCALE GENOMIC DNA]</scope>
    <source>
        <strain evidence="3 4">R-40</strain>
    </source>
</reference>
<evidence type="ECO:0000313" key="3">
    <source>
        <dbReference type="EMBL" id="MDQ9170145.1"/>
    </source>
</evidence>
<evidence type="ECO:0000313" key="4">
    <source>
        <dbReference type="Proteomes" id="UP001225596"/>
    </source>
</evidence>
<organism evidence="3 4">
    <name type="scientific">Keguizhuia sedimenti</name>
    <dbReference type="NCBI Taxonomy" id="3064264"/>
    <lineage>
        <taxon>Bacteria</taxon>
        <taxon>Pseudomonadati</taxon>
        <taxon>Pseudomonadota</taxon>
        <taxon>Betaproteobacteria</taxon>
        <taxon>Burkholderiales</taxon>
        <taxon>Oxalobacteraceae</taxon>
        <taxon>Keguizhuia</taxon>
    </lineage>
</organism>
<dbReference type="InterPro" id="IPR036249">
    <property type="entry name" value="Thioredoxin-like_sf"/>
</dbReference>
<feature type="signal peptide" evidence="1">
    <location>
        <begin position="1"/>
        <end position="24"/>
    </location>
</feature>
<dbReference type="Pfam" id="PF13098">
    <property type="entry name" value="Thioredoxin_2"/>
    <property type="match status" value="1"/>
</dbReference>
<feature type="domain" description="Thioredoxin-like fold" evidence="2">
    <location>
        <begin position="44"/>
        <end position="125"/>
    </location>
</feature>
<keyword evidence="4" id="KW-1185">Reference proteome</keyword>